<accession>X1LZE9</accession>
<organism evidence="2">
    <name type="scientific">marine sediment metagenome</name>
    <dbReference type="NCBI Taxonomy" id="412755"/>
    <lineage>
        <taxon>unclassified sequences</taxon>
        <taxon>metagenomes</taxon>
        <taxon>ecological metagenomes</taxon>
    </lineage>
</organism>
<name>X1LZE9_9ZZZZ</name>
<proteinExistence type="predicted"/>
<sequence length="144" mass="15995">MLILGILPIIAAIVLFITGLNWLGIILAIVGVAIILFSGFRTVRPIERGVIERFGKYTRTKDARSKFIFAAINTISRISTINITINRLVSSWDLSAVAAFIPKANRFRKIAVIIKMISVRVFYWSSDIICLCTCSSIGSPSKLY</sequence>
<evidence type="ECO:0000313" key="2">
    <source>
        <dbReference type="EMBL" id="GAH99468.1"/>
    </source>
</evidence>
<comment type="caution">
    <text evidence="2">The sequence shown here is derived from an EMBL/GenBank/DDBJ whole genome shotgun (WGS) entry which is preliminary data.</text>
</comment>
<protein>
    <submittedName>
        <fullName evidence="2">Uncharacterized protein</fullName>
    </submittedName>
</protein>
<evidence type="ECO:0000256" key="1">
    <source>
        <dbReference type="SAM" id="Phobius"/>
    </source>
</evidence>
<dbReference type="AlphaFoldDB" id="X1LZE9"/>
<gene>
    <name evidence="2" type="ORF">S06H3_04816</name>
</gene>
<keyword evidence="1" id="KW-0472">Membrane</keyword>
<reference evidence="2" key="1">
    <citation type="journal article" date="2014" name="Front. Microbiol.">
        <title>High frequency of phylogenetically diverse reductive dehalogenase-homologous genes in deep subseafloor sedimentary metagenomes.</title>
        <authorList>
            <person name="Kawai M."/>
            <person name="Futagami T."/>
            <person name="Toyoda A."/>
            <person name="Takaki Y."/>
            <person name="Nishi S."/>
            <person name="Hori S."/>
            <person name="Arai W."/>
            <person name="Tsubouchi T."/>
            <person name="Morono Y."/>
            <person name="Uchiyama I."/>
            <person name="Ito T."/>
            <person name="Fujiyama A."/>
            <person name="Inagaki F."/>
            <person name="Takami H."/>
        </authorList>
    </citation>
    <scope>NUCLEOTIDE SEQUENCE</scope>
    <source>
        <strain evidence="2">Expedition CK06-06</strain>
    </source>
</reference>
<keyword evidence="1" id="KW-0812">Transmembrane</keyword>
<feature type="transmembrane region" description="Helical" evidence="1">
    <location>
        <begin position="6"/>
        <end position="37"/>
    </location>
</feature>
<dbReference type="EMBL" id="BARV01001724">
    <property type="protein sequence ID" value="GAH99468.1"/>
    <property type="molecule type" value="Genomic_DNA"/>
</dbReference>
<keyword evidence="1" id="KW-1133">Transmembrane helix</keyword>